<reference evidence="2" key="1">
    <citation type="submission" date="2023-07" db="EMBL/GenBank/DDBJ databases">
        <title>30 novel species of actinomycetes from the DSMZ collection.</title>
        <authorList>
            <person name="Nouioui I."/>
        </authorList>
    </citation>
    <scope>NUCLEOTIDE SEQUENCE [LARGE SCALE GENOMIC DNA]</scope>
    <source>
        <strain evidence="2">DSM 41636</strain>
    </source>
</reference>
<name>A0ABU2Q552_9ACTN</name>
<comment type="caution">
    <text evidence="1">The sequence shown here is derived from an EMBL/GenBank/DDBJ whole genome shotgun (WGS) entry which is preliminary data.</text>
</comment>
<proteinExistence type="predicted"/>
<sequence length="174" mass="19236">MPDVYQIMRDAELSKAFDVWSGYLNARTGEDPEARARLRSALDAAREAAAADDPASARALVAEMYDAAREADLPWAPLPPDPCTADRQARDYAKDGLREVLPIHLRDELDTIALFLSVTGRRLRAAPNLDTATRRDILYITARAGMALDLAHPTAARRELERLKAIARRCGVEP</sequence>
<evidence type="ECO:0000313" key="1">
    <source>
        <dbReference type="EMBL" id="MDT0399093.1"/>
    </source>
</evidence>
<evidence type="ECO:0008006" key="3">
    <source>
        <dbReference type="Google" id="ProtNLM"/>
    </source>
</evidence>
<organism evidence="1 2">
    <name type="scientific">Streptomyces edwardsiae</name>
    <dbReference type="NCBI Taxonomy" id="3075527"/>
    <lineage>
        <taxon>Bacteria</taxon>
        <taxon>Bacillati</taxon>
        <taxon>Actinomycetota</taxon>
        <taxon>Actinomycetes</taxon>
        <taxon>Kitasatosporales</taxon>
        <taxon>Streptomycetaceae</taxon>
        <taxon>Streptomyces</taxon>
    </lineage>
</organism>
<evidence type="ECO:0000313" key="2">
    <source>
        <dbReference type="Proteomes" id="UP001183881"/>
    </source>
</evidence>
<dbReference type="EMBL" id="JAVRFA010000064">
    <property type="protein sequence ID" value="MDT0399093.1"/>
    <property type="molecule type" value="Genomic_DNA"/>
</dbReference>
<accession>A0ABU2Q552</accession>
<gene>
    <name evidence="1" type="ORF">RM705_31000</name>
</gene>
<dbReference type="Proteomes" id="UP001183881">
    <property type="component" value="Unassembled WGS sequence"/>
</dbReference>
<dbReference type="RefSeq" id="WP_311648360.1">
    <property type="nucleotide sequence ID" value="NZ_JAVRFA010000064.1"/>
</dbReference>
<protein>
    <recommendedName>
        <fullName evidence="3">RsbT co-antagonist protein RsbRD N-terminal domain-containing protein</fullName>
    </recommendedName>
</protein>
<keyword evidence="2" id="KW-1185">Reference proteome</keyword>